<dbReference type="GeneID" id="39422069"/>
<evidence type="ECO:0000256" key="1">
    <source>
        <dbReference type="SAM" id="MobiDB-lite"/>
    </source>
</evidence>
<dbReference type="AlphaFoldDB" id="A0A484IEP6"/>
<name>A0A484IEP6_9ARCH</name>
<reference evidence="2 3" key="1">
    <citation type="submission" date="2019-02" db="EMBL/GenBank/DDBJ databases">
        <authorList>
            <person name="Lehtovirta-Morley E L."/>
        </authorList>
    </citation>
    <scope>NUCLEOTIDE SEQUENCE [LARGE SCALE GENOMIC DNA]</scope>
    <source>
        <strain evidence="2">NFRAN1</strain>
    </source>
</reference>
<proteinExistence type="predicted"/>
<protein>
    <submittedName>
        <fullName evidence="2">Uncharacterized protein</fullName>
    </submittedName>
</protein>
<dbReference type="EMBL" id="LR216287">
    <property type="protein sequence ID" value="VFJ15287.1"/>
    <property type="molecule type" value="Genomic_DNA"/>
</dbReference>
<accession>A0A484IEP6</accession>
<evidence type="ECO:0000313" key="2">
    <source>
        <dbReference type="EMBL" id="VFJ15287.1"/>
    </source>
</evidence>
<feature type="compositionally biased region" description="Polar residues" evidence="1">
    <location>
        <begin position="110"/>
        <end position="120"/>
    </location>
</feature>
<evidence type="ECO:0000313" key="3">
    <source>
        <dbReference type="Proteomes" id="UP000294299"/>
    </source>
</evidence>
<feature type="compositionally biased region" description="Low complexity" evidence="1">
    <location>
        <begin position="91"/>
        <end position="101"/>
    </location>
</feature>
<dbReference type="OrthoDB" id="11564at2157"/>
<dbReference type="Proteomes" id="UP000294299">
    <property type="component" value="Chromosome NFRAN"/>
</dbReference>
<dbReference type="KEGG" id="nfn:NFRAN_2964"/>
<dbReference type="RefSeq" id="WP_134485251.1">
    <property type="nucleotide sequence ID" value="NZ_LR216287.1"/>
</dbReference>
<feature type="region of interest" description="Disordered" evidence="1">
    <location>
        <begin position="77"/>
        <end position="138"/>
    </location>
</feature>
<gene>
    <name evidence="2" type="ORF">NFRAN_2964</name>
</gene>
<sequence length="138" mass="15077">MSEINKNIGNITSKIAEQGAPVIERLLDKLTGKGALIKYSFNDLKIEMPSVKDPNGRNIREGKITIRGTIAVSARVQHLEDQNNDMKGTGISISNENSESASESKDNNLVDYTTGHNLETSAEEPALRDYNSTENPTS</sequence>
<organism evidence="2 3">
    <name type="scientific">Candidatus Nitrosocosmicus franklandianus</name>
    <dbReference type="NCBI Taxonomy" id="1798806"/>
    <lineage>
        <taxon>Archaea</taxon>
        <taxon>Nitrososphaerota</taxon>
        <taxon>Nitrososphaeria</taxon>
        <taxon>Nitrososphaerales</taxon>
        <taxon>Nitrososphaeraceae</taxon>
        <taxon>Candidatus Nitrosocosmicus</taxon>
    </lineage>
</organism>
<keyword evidence="3" id="KW-1185">Reference proteome</keyword>